<dbReference type="RefSeq" id="XP_051442916.1">
    <property type="nucleotide sequence ID" value="XM_051590470.1"/>
</dbReference>
<feature type="chain" id="PRO_5041909519" evidence="1">
    <location>
        <begin position="20"/>
        <end position="126"/>
    </location>
</feature>
<reference evidence="2" key="1">
    <citation type="submission" date="2021-06" db="EMBL/GenBank/DDBJ databases">
        <authorList>
            <consortium name="DOE Joint Genome Institute"/>
            <person name="Mondo S.J."/>
            <person name="Amses K.R."/>
            <person name="Simmons D.R."/>
            <person name="Longcore J.E."/>
            <person name="Seto K."/>
            <person name="Alves G.H."/>
            <person name="Bonds A.E."/>
            <person name="Quandt C.A."/>
            <person name="Davis W.J."/>
            <person name="Chang Y."/>
            <person name="Letcher P.M."/>
            <person name="Powell M.J."/>
            <person name="Kuo A."/>
            <person name="Labutti K."/>
            <person name="Pangilinan J."/>
            <person name="Andreopoulos W."/>
            <person name="Tritt A."/>
            <person name="Riley R."/>
            <person name="Hundley H."/>
            <person name="Johnson J."/>
            <person name="Lipzen A."/>
            <person name="Barry K."/>
            <person name="Berbee M.L."/>
            <person name="Buchler N.E."/>
            <person name="Grigoriev I.V."/>
            <person name="Spatafora J.W."/>
            <person name="Stajich J.E."/>
            <person name="James T.Y."/>
        </authorList>
    </citation>
    <scope>NUCLEOTIDE SEQUENCE</scope>
    <source>
        <strain evidence="2">AG</strain>
    </source>
</reference>
<reference evidence="2" key="2">
    <citation type="journal article" date="2022" name="Proc. Natl. Acad. Sci. U.S.A.">
        <title>Diploid-dominant life cycles characterize the early evolution of Fungi.</title>
        <authorList>
            <person name="Amses K.R."/>
            <person name="Simmons D.R."/>
            <person name="Longcore J.E."/>
            <person name="Mondo S.J."/>
            <person name="Seto K."/>
            <person name="Jeronimo G.H."/>
            <person name="Bonds A.E."/>
            <person name="Quandt C.A."/>
            <person name="Davis W.J."/>
            <person name="Chang Y."/>
            <person name="Federici B.A."/>
            <person name="Kuo A."/>
            <person name="LaButti K."/>
            <person name="Pangilinan J."/>
            <person name="Andreopoulos W."/>
            <person name="Tritt A."/>
            <person name="Riley R."/>
            <person name="Hundley H."/>
            <person name="Johnson J."/>
            <person name="Lipzen A."/>
            <person name="Barry K."/>
            <person name="Lang B.F."/>
            <person name="Cuomo C.A."/>
            <person name="Buchler N.E."/>
            <person name="Grigoriev I.V."/>
            <person name="Spatafora J.W."/>
            <person name="Stajich J.E."/>
            <person name="James T.Y."/>
        </authorList>
    </citation>
    <scope>NUCLEOTIDE SEQUENCE</scope>
    <source>
        <strain evidence="2">AG</strain>
    </source>
</reference>
<dbReference type="EMBL" id="MU620935">
    <property type="protein sequence ID" value="KAI8577912.1"/>
    <property type="molecule type" value="Genomic_DNA"/>
</dbReference>
<proteinExistence type="predicted"/>
<name>A0AAD5E6Q9_UMBRA</name>
<evidence type="ECO:0000256" key="1">
    <source>
        <dbReference type="SAM" id="SignalP"/>
    </source>
</evidence>
<dbReference type="GeneID" id="75915813"/>
<protein>
    <submittedName>
        <fullName evidence="2">Uncharacterized protein</fullName>
    </submittedName>
</protein>
<evidence type="ECO:0000313" key="3">
    <source>
        <dbReference type="Proteomes" id="UP001206595"/>
    </source>
</evidence>
<evidence type="ECO:0000313" key="2">
    <source>
        <dbReference type="EMBL" id="KAI8577912.1"/>
    </source>
</evidence>
<dbReference type="Proteomes" id="UP001206595">
    <property type="component" value="Unassembled WGS sequence"/>
</dbReference>
<organism evidence="2 3">
    <name type="scientific">Umbelopsis ramanniana AG</name>
    <dbReference type="NCBI Taxonomy" id="1314678"/>
    <lineage>
        <taxon>Eukaryota</taxon>
        <taxon>Fungi</taxon>
        <taxon>Fungi incertae sedis</taxon>
        <taxon>Mucoromycota</taxon>
        <taxon>Mucoromycotina</taxon>
        <taxon>Umbelopsidomycetes</taxon>
        <taxon>Umbelopsidales</taxon>
        <taxon>Umbelopsidaceae</taxon>
        <taxon>Umbelopsis</taxon>
    </lineage>
</organism>
<keyword evidence="1" id="KW-0732">Signal</keyword>
<feature type="signal peptide" evidence="1">
    <location>
        <begin position="1"/>
        <end position="19"/>
    </location>
</feature>
<gene>
    <name evidence="2" type="ORF">K450DRAFT_249857</name>
</gene>
<feature type="non-terminal residue" evidence="2">
    <location>
        <position position="1"/>
    </location>
</feature>
<sequence>MTKSFLFIIWVCLLAFVVANPPTQQNIIKNFKVSPETVKPGQHVHLTWERVTKKSEVLQFFIGHSTGMGHAPQKLLGKAHIKDEKAEIEIPKSLTPSTPGNIWIVEVMINEKGSLYDVETVNIHVK</sequence>
<keyword evidence="3" id="KW-1185">Reference proteome</keyword>
<accession>A0AAD5E6Q9</accession>
<dbReference type="AlphaFoldDB" id="A0AAD5E6Q9"/>
<comment type="caution">
    <text evidence="2">The sequence shown here is derived from an EMBL/GenBank/DDBJ whole genome shotgun (WGS) entry which is preliminary data.</text>
</comment>